<protein>
    <submittedName>
        <fullName evidence="2">CobQ/CobB/MinD/ParA nucleotide binding domain protein</fullName>
    </submittedName>
    <submittedName>
        <fullName evidence="3">ParA family protein</fullName>
    </submittedName>
</protein>
<reference evidence="2" key="1">
    <citation type="submission" date="2015-09" db="EMBL/GenBank/DDBJ databases">
        <title>Draft Genome Sequences of Two Novel Amoeba-resistant Intranuclear Bacteria, Candidatus Berkiella cookevillensis and Candidatus Berkiella aquae.</title>
        <authorList>
            <person name="Mehari Y.T."/>
            <person name="Arivett B.A."/>
            <person name="Farone A.L."/>
            <person name="Gunderson J.H."/>
            <person name="Farone M.B."/>
        </authorList>
    </citation>
    <scope>NUCLEOTIDE SEQUENCE [LARGE SCALE GENOMIC DNA]</scope>
    <source>
        <strain evidence="2">CC99</strain>
    </source>
</reference>
<dbReference type="Pfam" id="PF13614">
    <property type="entry name" value="AAA_31"/>
    <property type="match status" value="1"/>
</dbReference>
<sequence>MPTQIPIVATMNQKGGVGKSTVTSTEAEWFSIVRKMRVCLVDLDEQCNTTKHFVGVDYINDDNEAGFLIKKHPDFSEDLGANERSSIADIFYGEAVLPYPSWIHDGFAKGGLVDVLCGHPVRIEEINNALISKEDGRINPNAKERLKEFFEMEDVQNAYDIFLLDTGPSKNVMFRSALHAATHVVVPFEPEDKAIQGITQMLNAIKRENFSRDRETQLNLVGLLPNKVRNLKLHKEYLAELSERHEDFLFPWPSWLSLLTAFPTRDGISAKPKSIFQLPKTDTARAQATAMCLYLEKKIFGHHLGMTKEIKEVMSVFEDGFEALGMKESCRA</sequence>
<dbReference type="InterPro" id="IPR027417">
    <property type="entry name" value="P-loop_NTPase"/>
</dbReference>
<evidence type="ECO:0000259" key="1">
    <source>
        <dbReference type="Pfam" id="PF13614"/>
    </source>
</evidence>
<organism evidence="2">
    <name type="scientific">Candidatus Berkiella cookevillensis</name>
    <dbReference type="NCBI Taxonomy" id="437022"/>
    <lineage>
        <taxon>Bacteria</taxon>
        <taxon>Pseudomonadati</taxon>
        <taxon>Pseudomonadota</taxon>
        <taxon>Gammaproteobacteria</taxon>
        <taxon>Candidatus Berkiellales</taxon>
        <taxon>Candidatus Berkiellaceae</taxon>
        <taxon>Candidatus Berkiella</taxon>
    </lineage>
</organism>
<dbReference type="STRING" id="437022.CC99x_02333"/>
<proteinExistence type="predicted"/>
<evidence type="ECO:0000313" key="3">
    <source>
        <dbReference type="EMBL" id="MCS5709768.1"/>
    </source>
</evidence>
<dbReference type="InterPro" id="IPR050678">
    <property type="entry name" value="DNA_Partitioning_ATPase"/>
</dbReference>
<name>A0A0Q9Y9Q7_9GAMM</name>
<dbReference type="InterPro" id="IPR025669">
    <property type="entry name" value="AAA_dom"/>
</dbReference>
<comment type="caution">
    <text evidence="2">The sequence shown here is derived from an EMBL/GenBank/DDBJ whole genome shotgun (WGS) entry which is preliminary data.</text>
</comment>
<dbReference type="RefSeq" id="WP_158003236.1">
    <property type="nucleotide sequence ID" value="NZ_LKHV02000002.1"/>
</dbReference>
<feature type="domain" description="AAA" evidence="1">
    <location>
        <begin position="7"/>
        <end position="207"/>
    </location>
</feature>
<dbReference type="OrthoDB" id="9815116at2"/>
<dbReference type="CDD" id="cd02042">
    <property type="entry name" value="ParAB_family"/>
    <property type="match status" value="1"/>
</dbReference>
<reference evidence="3" key="2">
    <citation type="journal article" date="2016" name="Genome Announc.">
        <title>Draft Genome Sequences of Two Novel Amoeba-Resistant Intranuclear Bacteria, 'Candidatus Berkiella cookevillensis' and 'Candidatus Berkiella aquae'.</title>
        <authorList>
            <person name="Mehari Y.T."/>
            <person name="Arivett B.A."/>
            <person name="Farone A.L."/>
            <person name="Gunderson J.H."/>
            <person name="Farone M.B."/>
        </authorList>
    </citation>
    <scope>NUCLEOTIDE SEQUENCE</scope>
    <source>
        <strain evidence="3">CC99</strain>
    </source>
</reference>
<dbReference type="PANTHER" id="PTHR13696:SF99">
    <property type="entry name" value="COBYRINIC ACID AC-DIAMIDE SYNTHASE"/>
    <property type="match status" value="1"/>
</dbReference>
<dbReference type="PANTHER" id="PTHR13696">
    <property type="entry name" value="P-LOOP CONTAINING NUCLEOSIDE TRIPHOSPHATE HYDROLASE"/>
    <property type="match status" value="1"/>
</dbReference>
<dbReference type="AlphaFoldDB" id="A0A0Q9Y9Q7"/>
<dbReference type="EMBL" id="LKHV01000016">
    <property type="protein sequence ID" value="KRG17472.1"/>
    <property type="molecule type" value="Genomic_DNA"/>
</dbReference>
<dbReference type="Proteomes" id="UP000051494">
    <property type="component" value="Unassembled WGS sequence"/>
</dbReference>
<dbReference type="SUPFAM" id="SSF52540">
    <property type="entry name" value="P-loop containing nucleoside triphosphate hydrolases"/>
    <property type="match status" value="1"/>
</dbReference>
<gene>
    <name evidence="3" type="ORF">CC99x_012750</name>
    <name evidence="2" type="ORF">CC99x_02333</name>
</gene>
<evidence type="ECO:0000313" key="4">
    <source>
        <dbReference type="Proteomes" id="UP000051494"/>
    </source>
</evidence>
<accession>A0A0Q9Y9Q7</accession>
<reference evidence="3" key="3">
    <citation type="submission" date="2021-06" db="EMBL/GenBank/DDBJ databases">
        <title>Genomic Description and Analysis of Intracellular Bacteria, Candidatus Berkiella cookevillensis and Candidatus Berkiella aquae.</title>
        <authorList>
            <person name="Kidane D.T."/>
            <person name="Mehari Y.T."/>
            <person name="Rice F.C."/>
            <person name="Arivett B.A."/>
            <person name="Farone A.L."/>
            <person name="Berk S.G."/>
            <person name="Farone M.B."/>
        </authorList>
    </citation>
    <scope>NUCLEOTIDE SEQUENCE</scope>
    <source>
        <strain evidence="3">CC99</strain>
    </source>
</reference>
<dbReference type="EMBL" id="LKHV02000002">
    <property type="protein sequence ID" value="MCS5709768.1"/>
    <property type="molecule type" value="Genomic_DNA"/>
</dbReference>
<keyword evidence="4" id="KW-1185">Reference proteome</keyword>
<dbReference type="Gene3D" id="3.40.50.300">
    <property type="entry name" value="P-loop containing nucleotide triphosphate hydrolases"/>
    <property type="match status" value="1"/>
</dbReference>
<evidence type="ECO:0000313" key="2">
    <source>
        <dbReference type="EMBL" id="KRG17472.1"/>
    </source>
</evidence>